<dbReference type="EMBL" id="BRXX01000317">
    <property type="protein sequence ID" value="GMI04542.1"/>
    <property type="molecule type" value="Genomic_DNA"/>
</dbReference>
<dbReference type="PANTHER" id="PTHR45641:SF19">
    <property type="entry name" value="NEPHROCYSTIN-3"/>
    <property type="match status" value="1"/>
</dbReference>
<keyword evidence="1" id="KW-0677">Repeat</keyword>
<feature type="domain" description="C2H2-type" evidence="4">
    <location>
        <begin position="745"/>
        <end position="768"/>
    </location>
</feature>
<proteinExistence type="predicted"/>
<dbReference type="AlphaFoldDB" id="A0A9W7C9Z8"/>
<dbReference type="Gene3D" id="3.30.160.60">
    <property type="entry name" value="Classic Zinc Finger"/>
    <property type="match status" value="1"/>
</dbReference>
<dbReference type="InterPro" id="IPR013087">
    <property type="entry name" value="Znf_C2H2_type"/>
</dbReference>
<dbReference type="SMART" id="SM00028">
    <property type="entry name" value="TPR"/>
    <property type="match status" value="4"/>
</dbReference>
<name>A0A9W7C9Z8_9STRA</name>
<feature type="compositionally biased region" description="Pro residues" evidence="3">
    <location>
        <begin position="7"/>
        <end position="21"/>
    </location>
</feature>
<feature type="domain" description="C2H2-type" evidence="4">
    <location>
        <begin position="595"/>
        <end position="620"/>
    </location>
</feature>
<evidence type="ECO:0000256" key="3">
    <source>
        <dbReference type="SAM" id="MobiDB-lite"/>
    </source>
</evidence>
<dbReference type="SUPFAM" id="SSF48452">
    <property type="entry name" value="TPR-like"/>
    <property type="match status" value="1"/>
</dbReference>
<comment type="caution">
    <text evidence="5">The sequence shown here is derived from an EMBL/GenBank/DDBJ whole genome shotgun (WGS) entry which is preliminary data.</text>
</comment>
<protein>
    <recommendedName>
        <fullName evidence="4">C2H2-type domain-containing protein</fullName>
    </recommendedName>
</protein>
<dbReference type="Proteomes" id="UP001165160">
    <property type="component" value="Unassembled WGS sequence"/>
</dbReference>
<evidence type="ECO:0000313" key="6">
    <source>
        <dbReference type="Proteomes" id="UP001165160"/>
    </source>
</evidence>
<dbReference type="Pfam" id="PF13424">
    <property type="entry name" value="TPR_12"/>
    <property type="match status" value="1"/>
</dbReference>
<evidence type="ECO:0000313" key="5">
    <source>
        <dbReference type="EMBL" id="GMI04542.1"/>
    </source>
</evidence>
<feature type="domain" description="C2H2-type" evidence="4">
    <location>
        <begin position="662"/>
        <end position="687"/>
    </location>
</feature>
<organism evidence="5 6">
    <name type="scientific">Triparma verrucosa</name>
    <dbReference type="NCBI Taxonomy" id="1606542"/>
    <lineage>
        <taxon>Eukaryota</taxon>
        <taxon>Sar</taxon>
        <taxon>Stramenopiles</taxon>
        <taxon>Ochrophyta</taxon>
        <taxon>Bolidophyceae</taxon>
        <taxon>Parmales</taxon>
        <taxon>Triparmaceae</taxon>
        <taxon>Triparma</taxon>
    </lineage>
</organism>
<sequence length="770" mass="87479">MEICLPLEPPLTKPPTSPPPLVRCRTPDPEVFEDKTDHVEPPKRATTAFVDSLLPSTMRSLENFLGLVAIREKAAEIDSIQMPGNLMKKFASFQRTVGDPIQDAPHTVTLAELYKRGKSVKPVFEAAIKKVSKKAGIRTNQKPKVNGSKQKRIDHSGKSFKALTLAPLKNLARCEVKVKNDYDGDARRILDFVRCSIVCQDEFEIVNVYQHVLENFETVRVKNRFSECLFVGTRDCLINVKVKGHICEIQLQFAPLLALKEMQHVTWDCYMGKVPDKSMMKKMEMFCSGWWRNNRTARDLVVEVLDSRNMDRIKALADFSEKELAAEARRRLLELVHDGSGAFSMLETLNNYSVLGNKAFDQGEYLQALAHFGHAKDGFEGHFGIDDEKTLAMAGSIAMCHHALGHFDCAIEMFKYVLTKQENLIGRDDENVLATVNNLAVAHEEKGEYSEARVLREWCLEARRKVLGNEHPLTVKALGSLAQVAQLSKNYTLAREMFEQSLKVREFLFGKSNPQTLATVLNVAICSQKMGCYEDAMSYYERGIEGLKMKFGKNHLVVLRNAKNFRTCLRNMGHEGVCRMGELEEEFPDLDVSWHRCNIVGCSFKAKEREKLNKHILNKHKIDVVAVNVNVNVNLKVEVEEKEEKEEKEGGQGVALTAATWITCGCPGCDYKTKSEEMLERHRNRRHGSVVLESFEEDAAVICKVIEVEEEERKDEELVASVSTLRKKSVIEFPTVKEMEGSSWIRCDSCDYKTKTQEGLKKHRDRRHKN</sequence>
<dbReference type="Gene3D" id="1.25.40.10">
    <property type="entry name" value="Tetratricopeptide repeat domain"/>
    <property type="match status" value="2"/>
</dbReference>
<dbReference type="PANTHER" id="PTHR45641">
    <property type="entry name" value="TETRATRICOPEPTIDE REPEAT PROTEIN (AFU_ORTHOLOGUE AFUA_6G03870)"/>
    <property type="match status" value="1"/>
</dbReference>
<evidence type="ECO:0000256" key="2">
    <source>
        <dbReference type="ARBA" id="ARBA00022803"/>
    </source>
</evidence>
<dbReference type="InterPro" id="IPR019734">
    <property type="entry name" value="TPR_rpt"/>
</dbReference>
<evidence type="ECO:0000256" key="1">
    <source>
        <dbReference type="ARBA" id="ARBA00022737"/>
    </source>
</evidence>
<keyword evidence="6" id="KW-1185">Reference proteome</keyword>
<gene>
    <name evidence="5" type="ORF">TrVE_jg11796</name>
</gene>
<evidence type="ECO:0000259" key="4">
    <source>
        <dbReference type="SMART" id="SM00355"/>
    </source>
</evidence>
<feature type="region of interest" description="Disordered" evidence="3">
    <location>
        <begin position="1"/>
        <end position="22"/>
    </location>
</feature>
<dbReference type="SMART" id="SM00355">
    <property type="entry name" value="ZnF_C2H2"/>
    <property type="match status" value="3"/>
</dbReference>
<accession>A0A9W7C9Z8</accession>
<reference evidence="6" key="1">
    <citation type="journal article" date="2023" name="Commun. Biol.">
        <title>Genome analysis of Parmales, the sister group of diatoms, reveals the evolutionary specialization of diatoms from phago-mixotrophs to photoautotrophs.</title>
        <authorList>
            <person name="Ban H."/>
            <person name="Sato S."/>
            <person name="Yoshikawa S."/>
            <person name="Yamada K."/>
            <person name="Nakamura Y."/>
            <person name="Ichinomiya M."/>
            <person name="Sato N."/>
            <person name="Blanc-Mathieu R."/>
            <person name="Endo H."/>
            <person name="Kuwata A."/>
            <person name="Ogata H."/>
        </authorList>
    </citation>
    <scope>NUCLEOTIDE SEQUENCE [LARGE SCALE GENOMIC DNA]</scope>
    <source>
        <strain evidence="6">NIES 3699</strain>
    </source>
</reference>
<dbReference type="InterPro" id="IPR011990">
    <property type="entry name" value="TPR-like_helical_dom_sf"/>
</dbReference>
<keyword evidence="2" id="KW-0802">TPR repeat</keyword>